<evidence type="ECO:0000256" key="5">
    <source>
        <dbReference type="SAM" id="MobiDB-lite"/>
    </source>
</evidence>
<evidence type="ECO:0000256" key="4">
    <source>
        <dbReference type="PROSITE-ProRule" id="PRU00134"/>
    </source>
</evidence>
<dbReference type="EnsemblPlants" id="Kaladp0006s0049.1.v1.1">
    <property type="protein sequence ID" value="Kaladp0006s0049.1.v1.1"/>
    <property type="gene ID" value="Kaladp0006s0049.v1.1"/>
</dbReference>
<dbReference type="GO" id="GO:0008270">
    <property type="term" value="F:zinc ion binding"/>
    <property type="evidence" value="ECO:0007669"/>
    <property type="project" value="UniProtKB-KW"/>
</dbReference>
<evidence type="ECO:0000313" key="7">
    <source>
        <dbReference type="EnsemblPlants" id="Kaladp0006s0049.1.v1.1"/>
    </source>
</evidence>
<dbReference type="InterPro" id="IPR057136">
    <property type="entry name" value="At2g35280_TPR_dom"/>
</dbReference>
<dbReference type="SUPFAM" id="SSF81383">
    <property type="entry name" value="F-box domain"/>
    <property type="match status" value="1"/>
</dbReference>
<keyword evidence="2 4" id="KW-0863">Zinc-finger</keyword>
<dbReference type="Gramene" id="Kaladp0006s0049.1.v1.1">
    <property type="protein sequence ID" value="Kaladp0006s0049.1.v1.1"/>
    <property type="gene ID" value="Kaladp0006s0049.v1.1"/>
</dbReference>
<dbReference type="PROSITE" id="PS50865">
    <property type="entry name" value="ZF_MYND_2"/>
    <property type="match status" value="1"/>
</dbReference>
<keyword evidence="3" id="KW-0862">Zinc</keyword>
<dbReference type="PANTHER" id="PTHR46758:SF9">
    <property type="entry name" value="MYND-TYPE DOMAIN-CONTAINING PROTEIN"/>
    <property type="match status" value="1"/>
</dbReference>
<dbReference type="InterPro" id="IPR002893">
    <property type="entry name" value="Znf_MYND"/>
</dbReference>
<sequence length="404" mass="43665">MIMEEGGGASYISDQQDNDGYVSQTQHHHHLHLHSSTKTVTSLQSNTPDLLIPLSTRSSSAGMSGRKKLRTVSHETYRSTPPEPDVISELPDDIVLLILTKLSASASTVSDFVCLLVTCKRLNRLAMSAAVLRELSGEAMAVKARSWSESSHRFLRLCVQSGNVEAHYVLGMIRFYCIGNRSCGMSLLAKAAMRNHAPSLYSLALIHFNASGKSKGEKDLESGVALCARAAYLGSIDALRELAHSLLDGYGVRRDVSRGRRLLLQAALLELQASKVSGSLAALHRPDAAHRFMRQWFETRRISTASACSGDRNSAGDGDGSVGLRLCSNEVCGRIETRANEFRRCSVCSSVNYCSRACQALHWRSRHKDVCAPNGEALDVAEVAEGGGPADAANVDFNGGFNVG</sequence>
<dbReference type="SUPFAM" id="SSF144232">
    <property type="entry name" value="HIT/MYND zinc finger-like"/>
    <property type="match status" value="1"/>
</dbReference>
<dbReference type="Pfam" id="PF01753">
    <property type="entry name" value="zf-MYND"/>
    <property type="match status" value="1"/>
</dbReference>
<organism evidence="7 8">
    <name type="scientific">Kalanchoe fedtschenkoi</name>
    <name type="common">Lavender scallops</name>
    <name type="synonym">South American air plant</name>
    <dbReference type="NCBI Taxonomy" id="63787"/>
    <lineage>
        <taxon>Eukaryota</taxon>
        <taxon>Viridiplantae</taxon>
        <taxon>Streptophyta</taxon>
        <taxon>Embryophyta</taxon>
        <taxon>Tracheophyta</taxon>
        <taxon>Spermatophyta</taxon>
        <taxon>Magnoliopsida</taxon>
        <taxon>eudicotyledons</taxon>
        <taxon>Gunneridae</taxon>
        <taxon>Pentapetalae</taxon>
        <taxon>Saxifragales</taxon>
        <taxon>Crassulaceae</taxon>
        <taxon>Kalanchoe</taxon>
    </lineage>
</organism>
<dbReference type="AlphaFoldDB" id="A0A7N0RAH5"/>
<name>A0A7N0RAH5_KALFE</name>
<protein>
    <recommendedName>
        <fullName evidence="6">MYND-type domain-containing protein</fullName>
    </recommendedName>
</protein>
<proteinExistence type="predicted"/>
<dbReference type="CDD" id="cd09917">
    <property type="entry name" value="F-box_SF"/>
    <property type="match status" value="1"/>
</dbReference>
<dbReference type="Gene3D" id="6.10.140.2220">
    <property type="match status" value="1"/>
</dbReference>
<dbReference type="InterPro" id="IPR011990">
    <property type="entry name" value="TPR-like_helical_dom_sf"/>
</dbReference>
<evidence type="ECO:0000256" key="3">
    <source>
        <dbReference type="ARBA" id="ARBA00022833"/>
    </source>
</evidence>
<accession>A0A7N0RAH5</accession>
<keyword evidence="8" id="KW-1185">Reference proteome</keyword>
<dbReference type="SUPFAM" id="SSF81901">
    <property type="entry name" value="HCP-like"/>
    <property type="match status" value="1"/>
</dbReference>
<evidence type="ECO:0000259" key="6">
    <source>
        <dbReference type="PROSITE" id="PS50865"/>
    </source>
</evidence>
<dbReference type="Gene3D" id="1.25.40.10">
    <property type="entry name" value="Tetratricopeptide repeat domain"/>
    <property type="match status" value="1"/>
</dbReference>
<dbReference type="Proteomes" id="UP000594263">
    <property type="component" value="Unplaced"/>
</dbReference>
<dbReference type="InterPro" id="IPR036047">
    <property type="entry name" value="F-box-like_dom_sf"/>
</dbReference>
<dbReference type="PANTHER" id="PTHR46758">
    <property type="entry name" value="MYND DOMAIN-CONTAINING"/>
    <property type="match status" value="1"/>
</dbReference>
<evidence type="ECO:0000313" key="8">
    <source>
        <dbReference type="Proteomes" id="UP000594263"/>
    </source>
</evidence>
<dbReference type="Pfam" id="PF23310">
    <property type="entry name" value="TPR_27"/>
    <property type="match status" value="1"/>
</dbReference>
<keyword evidence="1" id="KW-0479">Metal-binding</keyword>
<feature type="domain" description="MYND-type" evidence="6">
    <location>
        <begin position="329"/>
        <end position="371"/>
    </location>
</feature>
<feature type="region of interest" description="Disordered" evidence="5">
    <location>
        <begin position="54"/>
        <end position="84"/>
    </location>
</feature>
<reference evidence="7" key="1">
    <citation type="submission" date="2021-01" db="UniProtKB">
        <authorList>
            <consortium name="EnsemblPlants"/>
        </authorList>
    </citation>
    <scope>IDENTIFICATION</scope>
</reference>
<evidence type="ECO:0000256" key="1">
    <source>
        <dbReference type="ARBA" id="ARBA00022723"/>
    </source>
</evidence>
<dbReference type="InterPro" id="IPR044508">
    <property type="entry name" value="At5g50450/At1g67340-like"/>
</dbReference>
<evidence type="ECO:0000256" key="2">
    <source>
        <dbReference type="ARBA" id="ARBA00022771"/>
    </source>
</evidence>